<feature type="domain" description="4Fe-4S ferredoxin-type" evidence="5">
    <location>
        <begin position="84"/>
        <end position="113"/>
    </location>
</feature>
<dbReference type="CDD" id="cd10551">
    <property type="entry name" value="PsrB"/>
    <property type="match status" value="1"/>
</dbReference>
<accession>A0A9D3ADL1</accession>
<comment type="caution">
    <text evidence="6">The sequence shown here is derived from an EMBL/GenBank/DDBJ whole genome shotgun (WGS) entry which is preliminary data.</text>
</comment>
<evidence type="ECO:0000313" key="7">
    <source>
        <dbReference type="Proteomes" id="UP000789325"/>
    </source>
</evidence>
<sequence>MSDKKYGMLIDLALCIGCNACAVACRLENEPPRGCFNTWIESWDARRADGYVARVNVPKQCNHCDNPSCVSVCPTGASYKADDGTVQIDEGRCIGCKYCMAACPYGARYAIPETGVVGKCTYCAHRTENGLMPACVSTCVTSARLFGDLNDPDSDIAKAIAARGGADVLYPDMGQEPTLCYFDLEKAEAAERLSAVHKGGNVLKPYEGRS</sequence>
<organism evidence="6 7">
    <name type="scientific">Rubneribacter badeniensis</name>
    <dbReference type="NCBI Taxonomy" id="2070688"/>
    <lineage>
        <taxon>Bacteria</taxon>
        <taxon>Bacillati</taxon>
        <taxon>Actinomycetota</taxon>
        <taxon>Coriobacteriia</taxon>
        <taxon>Eggerthellales</taxon>
        <taxon>Eggerthellaceae</taxon>
        <taxon>Rubneribacter</taxon>
    </lineage>
</organism>
<dbReference type="PANTHER" id="PTHR43177">
    <property type="entry name" value="PROTEIN NRFC"/>
    <property type="match status" value="1"/>
</dbReference>
<keyword evidence="2" id="KW-0479">Metal-binding</keyword>
<dbReference type="PANTHER" id="PTHR43177:SF3">
    <property type="entry name" value="PROTEIN NRFC HOMOLOG"/>
    <property type="match status" value="1"/>
</dbReference>
<protein>
    <submittedName>
        <fullName evidence="6">4Fe-4S dicluster domain-containing protein</fullName>
    </submittedName>
</protein>
<reference evidence="6" key="1">
    <citation type="journal article" date="2021" name="PeerJ">
        <title>Extensive microbial diversity within the chicken gut microbiome revealed by metagenomics and culture.</title>
        <authorList>
            <person name="Gilroy R."/>
            <person name="Ravi A."/>
            <person name="Getino M."/>
            <person name="Pursley I."/>
            <person name="Horton D.L."/>
            <person name="Alikhan N.F."/>
            <person name="Baker D."/>
            <person name="Gharbi K."/>
            <person name="Hall N."/>
            <person name="Watson M."/>
            <person name="Adriaenssens E.M."/>
            <person name="Foster-Nyarko E."/>
            <person name="Jarju S."/>
            <person name="Secka A."/>
            <person name="Antonio M."/>
            <person name="Oren A."/>
            <person name="Chaudhuri R.R."/>
            <person name="La Ragione R."/>
            <person name="Hildebrand F."/>
            <person name="Pallen M.J."/>
        </authorList>
    </citation>
    <scope>NUCLEOTIDE SEQUENCE</scope>
    <source>
        <strain evidence="6">USAMLcec12-2067</strain>
    </source>
</reference>
<dbReference type="AlphaFoldDB" id="A0A9D3ADL1"/>
<dbReference type="EMBL" id="DYZL01000188">
    <property type="protein sequence ID" value="HJH43938.1"/>
    <property type="molecule type" value="Genomic_DNA"/>
</dbReference>
<feature type="domain" description="4Fe-4S ferredoxin-type" evidence="5">
    <location>
        <begin position="6"/>
        <end position="25"/>
    </location>
</feature>
<dbReference type="InterPro" id="IPR017900">
    <property type="entry name" value="4Fe4S_Fe_S_CS"/>
</dbReference>
<evidence type="ECO:0000256" key="4">
    <source>
        <dbReference type="ARBA" id="ARBA00023014"/>
    </source>
</evidence>
<evidence type="ECO:0000259" key="5">
    <source>
        <dbReference type="PROSITE" id="PS51379"/>
    </source>
</evidence>
<dbReference type="RefSeq" id="WP_273532931.1">
    <property type="nucleotide sequence ID" value="NZ_DBEYRC010000106.1"/>
</dbReference>
<dbReference type="PROSITE" id="PS51379">
    <property type="entry name" value="4FE4S_FER_2"/>
    <property type="match status" value="3"/>
</dbReference>
<keyword evidence="3" id="KW-0408">Iron</keyword>
<dbReference type="Gene3D" id="3.30.70.20">
    <property type="match status" value="2"/>
</dbReference>
<dbReference type="InterPro" id="IPR050954">
    <property type="entry name" value="ET_IronSulfur_Cluster-Binding"/>
</dbReference>
<dbReference type="Pfam" id="PF13247">
    <property type="entry name" value="Fer4_11"/>
    <property type="match status" value="1"/>
</dbReference>
<dbReference type="GO" id="GO:0051539">
    <property type="term" value="F:4 iron, 4 sulfur cluster binding"/>
    <property type="evidence" value="ECO:0007669"/>
    <property type="project" value="UniProtKB-KW"/>
</dbReference>
<dbReference type="GO" id="GO:0046872">
    <property type="term" value="F:metal ion binding"/>
    <property type="evidence" value="ECO:0007669"/>
    <property type="project" value="UniProtKB-KW"/>
</dbReference>
<dbReference type="InterPro" id="IPR017896">
    <property type="entry name" value="4Fe4S_Fe-S-bd"/>
</dbReference>
<feature type="domain" description="4Fe-4S ferredoxin-type" evidence="5">
    <location>
        <begin position="51"/>
        <end position="83"/>
    </location>
</feature>
<dbReference type="SUPFAM" id="SSF54862">
    <property type="entry name" value="4Fe-4S ferredoxins"/>
    <property type="match status" value="1"/>
</dbReference>
<gene>
    <name evidence="6" type="ORF">K8V16_09075</name>
</gene>
<dbReference type="Proteomes" id="UP000789325">
    <property type="component" value="Unassembled WGS sequence"/>
</dbReference>
<keyword evidence="1" id="KW-0004">4Fe-4S</keyword>
<reference evidence="6" key="2">
    <citation type="submission" date="2021-09" db="EMBL/GenBank/DDBJ databases">
        <authorList>
            <person name="Gilroy R."/>
        </authorList>
    </citation>
    <scope>NUCLEOTIDE SEQUENCE</scope>
    <source>
        <strain evidence="6">USAMLcec12-2067</strain>
    </source>
</reference>
<evidence type="ECO:0000313" key="6">
    <source>
        <dbReference type="EMBL" id="HJH43938.1"/>
    </source>
</evidence>
<evidence type="ECO:0000256" key="2">
    <source>
        <dbReference type="ARBA" id="ARBA00022723"/>
    </source>
</evidence>
<evidence type="ECO:0000256" key="1">
    <source>
        <dbReference type="ARBA" id="ARBA00022485"/>
    </source>
</evidence>
<proteinExistence type="predicted"/>
<evidence type="ECO:0000256" key="3">
    <source>
        <dbReference type="ARBA" id="ARBA00023004"/>
    </source>
</evidence>
<dbReference type="PROSITE" id="PS00198">
    <property type="entry name" value="4FE4S_FER_1"/>
    <property type="match status" value="1"/>
</dbReference>
<keyword evidence="4" id="KW-0411">Iron-sulfur</keyword>
<name>A0A9D3ADL1_9ACTN</name>